<dbReference type="AlphaFoldDB" id="B9XQC6"/>
<dbReference type="Pfam" id="PF06983">
    <property type="entry name" value="3-dmu-9_3-mt"/>
    <property type="match status" value="1"/>
</dbReference>
<dbReference type="STRING" id="320771.Cflav_PD1125"/>
<keyword evidence="2" id="KW-0489">Methyltransferase</keyword>
<proteinExistence type="predicted"/>
<dbReference type="PIRSF" id="PIRSF021700">
    <property type="entry name" value="3_dmu_93_MTrfase"/>
    <property type="match status" value="1"/>
</dbReference>
<dbReference type="InterPro" id="IPR009725">
    <property type="entry name" value="3_dmu_93_MTrfase"/>
</dbReference>
<evidence type="ECO:0000259" key="1">
    <source>
        <dbReference type="Pfam" id="PF06983"/>
    </source>
</evidence>
<evidence type="ECO:0000313" key="2">
    <source>
        <dbReference type="EMBL" id="EEF57950.1"/>
    </source>
</evidence>
<protein>
    <submittedName>
        <fullName evidence="2">3-demethylubiquinone-9 3-methyltransferase</fullName>
    </submittedName>
</protein>
<dbReference type="Gene3D" id="3.10.180.10">
    <property type="entry name" value="2,3-Dihydroxybiphenyl 1,2-Dioxygenase, domain 1"/>
    <property type="match status" value="1"/>
</dbReference>
<gene>
    <name evidence="2" type="ORF">Cflav_PD1125</name>
</gene>
<dbReference type="GO" id="GO:0032259">
    <property type="term" value="P:methylation"/>
    <property type="evidence" value="ECO:0007669"/>
    <property type="project" value="UniProtKB-KW"/>
</dbReference>
<keyword evidence="3" id="KW-1185">Reference proteome</keyword>
<sequence>MQKITPFLWFDNEAEEAMKFYTSIFKKSKIVSVTKYGEAGPGPKGTVMSAIFQLNGQEFYALNGGPSFKFSPAISFFVKCETQKEIDYYWKKLSAGGGETLQCGWLRDKFGVSWQIVPPILIELLGDKDPVKSQRVMQAMLKMTKLDIKKLKKAYQQK</sequence>
<dbReference type="PANTHER" id="PTHR33990:SF4">
    <property type="entry name" value="PHNB-LIKE DOMAIN-CONTAINING PROTEIN"/>
    <property type="match status" value="1"/>
</dbReference>
<reference evidence="2 3" key="1">
    <citation type="journal article" date="2011" name="J. Bacteriol.">
        <title>Genome sequence of 'Pedosphaera parvula' Ellin514, an aerobic Verrucomicrobial isolate from pasture soil.</title>
        <authorList>
            <person name="Kant R."/>
            <person name="van Passel M.W."/>
            <person name="Sangwan P."/>
            <person name="Palva A."/>
            <person name="Lucas S."/>
            <person name="Copeland A."/>
            <person name="Lapidus A."/>
            <person name="Glavina Del Rio T."/>
            <person name="Dalin E."/>
            <person name="Tice H."/>
            <person name="Bruce D."/>
            <person name="Goodwin L."/>
            <person name="Pitluck S."/>
            <person name="Chertkov O."/>
            <person name="Larimer F.W."/>
            <person name="Land M.L."/>
            <person name="Hauser L."/>
            <person name="Brettin T.S."/>
            <person name="Detter J.C."/>
            <person name="Han S."/>
            <person name="de Vos W.M."/>
            <person name="Janssen P.H."/>
            <person name="Smidt H."/>
        </authorList>
    </citation>
    <scope>NUCLEOTIDE SEQUENCE [LARGE SCALE GENOMIC DNA]</scope>
    <source>
        <strain evidence="2 3">Ellin514</strain>
    </source>
</reference>
<dbReference type="RefSeq" id="WP_007418012.1">
    <property type="nucleotide sequence ID" value="NZ_ABOX02000053.1"/>
</dbReference>
<dbReference type="EMBL" id="ABOX02000053">
    <property type="protein sequence ID" value="EEF57950.1"/>
    <property type="molecule type" value="Genomic_DNA"/>
</dbReference>
<dbReference type="CDD" id="cd06588">
    <property type="entry name" value="PhnB_like"/>
    <property type="match status" value="1"/>
</dbReference>
<organism evidence="2 3">
    <name type="scientific">Pedosphaera parvula (strain Ellin514)</name>
    <dbReference type="NCBI Taxonomy" id="320771"/>
    <lineage>
        <taxon>Bacteria</taxon>
        <taxon>Pseudomonadati</taxon>
        <taxon>Verrucomicrobiota</taxon>
        <taxon>Pedosphaerae</taxon>
        <taxon>Pedosphaerales</taxon>
        <taxon>Pedosphaeraceae</taxon>
        <taxon>Pedosphaera</taxon>
    </lineage>
</organism>
<comment type="caution">
    <text evidence="2">The sequence shown here is derived from an EMBL/GenBank/DDBJ whole genome shotgun (WGS) entry which is preliminary data.</text>
</comment>
<keyword evidence="2" id="KW-0808">Transferase</keyword>
<dbReference type="InterPro" id="IPR028973">
    <property type="entry name" value="PhnB-like"/>
</dbReference>
<name>B9XQC6_PEDPL</name>
<dbReference type="SUPFAM" id="SSF54593">
    <property type="entry name" value="Glyoxalase/Bleomycin resistance protein/Dihydroxybiphenyl dioxygenase"/>
    <property type="match status" value="1"/>
</dbReference>
<feature type="domain" description="PhnB-like" evidence="1">
    <location>
        <begin position="2"/>
        <end position="117"/>
    </location>
</feature>
<accession>B9XQC6</accession>
<dbReference type="Proteomes" id="UP000003688">
    <property type="component" value="Unassembled WGS sequence"/>
</dbReference>
<dbReference type="InterPro" id="IPR029068">
    <property type="entry name" value="Glyas_Bleomycin-R_OHBP_Dase"/>
</dbReference>
<evidence type="ECO:0000313" key="3">
    <source>
        <dbReference type="Proteomes" id="UP000003688"/>
    </source>
</evidence>
<dbReference type="OrthoDB" id="9806473at2"/>
<dbReference type="PANTHER" id="PTHR33990">
    <property type="entry name" value="PROTEIN YJDN-RELATED"/>
    <property type="match status" value="1"/>
</dbReference>
<dbReference type="GO" id="GO:0008168">
    <property type="term" value="F:methyltransferase activity"/>
    <property type="evidence" value="ECO:0007669"/>
    <property type="project" value="UniProtKB-KW"/>
</dbReference>
<keyword evidence="2" id="KW-0830">Ubiquinone</keyword>